<dbReference type="InterPro" id="IPR035900">
    <property type="entry name" value="Colicin_E_sf"/>
</dbReference>
<dbReference type="Pfam" id="PF01320">
    <property type="entry name" value="Colicin_Pyocin"/>
    <property type="match status" value="1"/>
</dbReference>
<dbReference type="GO" id="GO:0030153">
    <property type="term" value="P:bacteriocin immunity"/>
    <property type="evidence" value="ECO:0007669"/>
    <property type="project" value="UniProtKB-KW"/>
</dbReference>
<evidence type="ECO:0000256" key="1">
    <source>
        <dbReference type="ARBA" id="ARBA00009346"/>
    </source>
</evidence>
<dbReference type="Proteomes" id="UP000254597">
    <property type="component" value="Unassembled WGS sequence"/>
</dbReference>
<evidence type="ECO:0000313" key="4">
    <source>
        <dbReference type="Proteomes" id="UP000254597"/>
    </source>
</evidence>
<name>A0A379QDC8_SALER</name>
<dbReference type="EMBL" id="UGWP01000003">
    <property type="protein sequence ID" value="SUF55067.1"/>
    <property type="molecule type" value="Genomic_DNA"/>
</dbReference>
<dbReference type="InterPro" id="IPR000290">
    <property type="entry name" value="Colicin_pyocin"/>
</dbReference>
<accession>A0A379QDC8</accession>
<evidence type="ECO:0000256" key="2">
    <source>
        <dbReference type="ARBA" id="ARBA00023025"/>
    </source>
</evidence>
<comment type="similarity">
    <text evidence="1">Belongs to the colicins ColE2/ColE8/ColE9 and pyocins S1/S2 family.</text>
</comment>
<dbReference type="AlphaFoldDB" id="A0A379QDC8"/>
<dbReference type="PRINTS" id="PR01299">
    <property type="entry name" value="PYOCIN"/>
</dbReference>
<dbReference type="SUPFAM" id="SSF47345">
    <property type="entry name" value="Colicin E immunity proteins"/>
    <property type="match status" value="1"/>
</dbReference>
<dbReference type="Gene3D" id="1.10.1200.20">
    <property type="entry name" value="Colicin E immunity protein"/>
    <property type="match status" value="1"/>
</dbReference>
<organism evidence="3 4">
    <name type="scientific">Salmonella enterica</name>
    <name type="common">Salmonella choleraesuis</name>
    <dbReference type="NCBI Taxonomy" id="28901"/>
    <lineage>
        <taxon>Bacteria</taxon>
        <taxon>Pseudomonadati</taxon>
        <taxon>Pseudomonadota</taxon>
        <taxon>Gammaproteobacteria</taxon>
        <taxon>Enterobacterales</taxon>
        <taxon>Enterobacteriaceae</taxon>
        <taxon>Salmonella</taxon>
    </lineage>
</organism>
<dbReference type="GO" id="GO:0015643">
    <property type="term" value="F:toxic substance binding"/>
    <property type="evidence" value="ECO:0007669"/>
    <property type="project" value="InterPro"/>
</dbReference>
<keyword evidence="2" id="KW-0079">Bacteriocin immunity</keyword>
<evidence type="ECO:0000313" key="3">
    <source>
        <dbReference type="EMBL" id="SUF55067.1"/>
    </source>
</evidence>
<sequence>MELKNSISDYTETEFLKLLEAICNVETASEEEHKSWVRHFVKLSEHPRGNGLIYHPNDGEDDSPAGILKTVKEWRAVNGKPGFKQG</sequence>
<dbReference type="CDD" id="cd16363">
    <property type="entry name" value="Col_Im_like"/>
    <property type="match status" value="1"/>
</dbReference>
<gene>
    <name evidence="3" type="primary">imm_1</name>
    <name evidence="3" type="ORF">NCTC10252_00236</name>
</gene>
<reference evidence="3 4" key="1">
    <citation type="submission" date="2018-06" db="EMBL/GenBank/DDBJ databases">
        <authorList>
            <consortium name="Pathogen Informatics"/>
            <person name="Doyle S."/>
        </authorList>
    </citation>
    <scope>NUCLEOTIDE SEQUENCE [LARGE SCALE GENOMIC DNA]</scope>
    <source>
        <strain evidence="3 4">NCTC10252</strain>
    </source>
</reference>
<proteinExistence type="inferred from homology"/>
<protein>
    <submittedName>
        <fullName evidence="3">Colicin immunity protein ImmE2</fullName>
    </submittedName>
</protein>